<dbReference type="AlphaFoldDB" id="A0A8S1LBW3"/>
<accession>A0A8S1LBW3</accession>
<proteinExistence type="predicted"/>
<dbReference type="EMBL" id="CAJJDN010000016">
    <property type="protein sequence ID" value="CAD8062126.1"/>
    <property type="molecule type" value="Genomic_DNA"/>
</dbReference>
<sequence>MMKDQKESFSNNEQENIKCQKIKEYQVQKYISDELFEGFESKEEKLKILYHIRLVKSNKKKKVIKLNNRQIFFVFQDRVQQIFFEILSFVSNIEFRIKNDFWAIA</sequence>
<organism evidence="1 2">
    <name type="scientific">Paramecium sonneborni</name>
    <dbReference type="NCBI Taxonomy" id="65129"/>
    <lineage>
        <taxon>Eukaryota</taxon>
        <taxon>Sar</taxon>
        <taxon>Alveolata</taxon>
        <taxon>Ciliophora</taxon>
        <taxon>Intramacronucleata</taxon>
        <taxon>Oligohymenophorea</taxon>
        <taxon>Peniculida</taxon>
        <taxon>Parameciidae</taxon>
        <taxon>Paramecium</taxon>
    </lineage>
</organism>
<dbReference type="Proteomes" id="UP000692954">
    <property type="component" value="Unassembled WGS sequence"/>
</dbReference>
<gene>
    <name evidence="1" type="ORF">PSON_ATCC_30995.1.T0160163</name>
</gene>
<protein>
    <submittedName>
        <fullName evidence="1">Uncharacterized protein</fullName>
    </submittedName>
</protein>
<comment type="caution">
    <text evidence="1">The sequence shown here is derived from an EMBL/GenBank/DDBJ whole genome shotgun (WGS) entry which is preliminary data.</text>
</comment>
<evidence type="ECO:0000313" key="1">
    <source>
        <dbReference type="EMBL" id="CAD8062126.1"/>
    </source>
</evidence>
<keyword evidence="2" id="KW-1185">Reference proteome</keyword>
<name>A0A8S1LBW3_9CILI</name>
<evidence type="ECO:0000313" key="2">
    <source>
        <dbReference type="Proteomes" id="UP000692954"/>
    </source>
</evidence>
<reference evidence="1" key="1">
    <citation type="submission" date="2021-01" db="EMBL/GenBank/DDBJ databases">
        <authorList>
            <consortium name="Genoscope - CEA"/>
            <person name="William W."/>
        </authorList>
    </citation>
    <scope>NUCLEOTIDE SEQUENCE</scope>
</reference>